<dbReference type="Proteomes" id="UP000202259">
    <property type="component" value="Chromosome"/>
</dbReference>
<organism evidence="4 5">
    <name type="scientific">Cognaticolwellia beringensis</name>
    <dbReference type="NCBI Taxonomy" id="1967665"/>
    <lineage>
        <taxon>Bacteria</taxon>
        <taxon>Pseudomonadati</taxon>
        <taxon>Pseudomonadota</taxon>
        <taxon>Gammaproteobacteria</taxon>
        <taxon>Alteromonadales</taxon>
        <taxon>Colwelliaceae</taxon>
        <taxon>Cognaticolwellia</taxon>
    </lineage>
</organism>
<feature type="chain" id="PRO_5012894759" evidence="2">
    <location>
        <begin position="33"/>
        <end position="524"/>
    </location>
</feature>
<dbReference type="OrthoDB" id="9811471at2"/>
<dbReference type="InterPro" id="IPR000120">
    <property type="entry name" value="Amidase"/>
</dbReference>
<dbReference type="GO" id="GO:0003824">
    <property type="term" value="F:catalytic activity"/>
    <property type="evidence" value="ECO:0007669"/>
    <property type="project" value="InterPro"/>
</dbReference>
<keyword evidence="5" id="KW-1185">Reference proteome</keyword>
<dbReference type="RefSeq" id="WP_081151585.1">
    <property type="nucleotide sequence ID" value="NZ_CP020465.1"/>
</dbReference>
<dbReference type="PROSITE" id="PS51318">
    <property type="entry name" value="TAT"/>
    <property type="match status" value="1"/>
</dbReference>
<dbReference type="Gene3D" id="3.90.1300.10">
    <property type="entry name" value="Amidase signature (AS) domain"/>
    <property type="match status" value="1"/>
</dbReference>
<evidence type="ECO:0000256" key="2">
    <source>
        <dbReference type="SAM" id="SignalP"/>
    </source>
</evidence>
<proteinExistence type="inferred from homology"/>
<evidence type="ECO:0000256" key="1">
    <source>
        <dbReference type="ARBA" id="ARBA00009199"/>
    </source>
</evidence>
<dbReference type="PANTHER" id="PTHR11895:SF7">
    <property type="entry name" value="GLUTAMYL-TRNA(GLN) AMIDOTRANSFERASE SUBUNIT A, MITOCHONDRIAL"/>
    <property type="match status" value="1"/>
</dbReference>
<feature type="domain" description="Amidase" evidence="3">
    <location>
        <begin position="69"/>
        <end position="503"/>
    </location>
</feature>
<feature type="signal peptide" evidence="2">
    <location>
        <begin position="1"/>
        <end position="32"/>
    </location>
</feature>
<dbReference type="InterPro" id="IPR036928">
    <property type="entry name" value="AS_sf"/>
</dbReference>
<dbReference type="PANTHER" id="PTHR11895">
    <property type="entry name" value="TRANSAMIDASE"/>
    <property type="match status" value="1"/>
</dbReference>
<evidence type="ECO:0000313" key="4">
    <source>
        <dbReference type="EMBL" id="ASP48275.1"/>
    </source>
</evidence>
<dbReference type="Pfam" id="PF01425">
    <property type="entry name" value="Amidase"/>
    <property type="match status" value="1"/>
</dbReference>
<reference evidence="4 5" key="1">
    <citation type="submission" date="2017-08" db="EMBL/GenBank/DDBJ databases">
        <title>Complete genome of Colwellia sp. NB097-1, a psychrophile bacterium ioslated from Bering Sea.</title>
        <authorList>
            <person name="Chen X."/>
        </authorList>
    </citation>
    <scope>NUCLEOTIDE SEQUENCE [LARGE SCALE GENOMIC DNA]</scope>
    <source>
        <strain evidence="4 5">NB097-1</strain>
    </source>
</reference>
<keyword evidence="2" id="KW-0732">Signal</keyword>
<comment type="similarity">
    <text evidence="1">Belongs to the amidase family.</text>
</comment>
<evidence type="ECO:0000313" key="5">
    <source>
        <dbReference type="Proteomes" id="UP000202259"/>
    </source>
</evidence>
<accession>A0A222G8P9</accession>
<dbReference type="InterPro" id="IPR023631">
    <property type="entry name" value="Amidase_dom"/>
</dbReference>
<dbReference type="InterPro" id="IPR006311">
    <property type="entry name" value="TAT_signal"/>
</dbReference>
<sequence length="524" mass="55671">MTKVNLDRRRLMQACGAIGSVSMLGLSLNAQAAKLAATKAPSLSLNDYENWDMSAMAGMLRAGEVSPLELTDAAINRFEQNTDLNVVAVNHFDMARESAKSLSKLSTAQRAEQMQNRPLLGVPFALKDLGVGLANTITTNGCQFFKDNLVEENSTLVNRYQAAGLNIMAKLTSPEFGQTPTGESTLHGDTLNPWDKRYSSGGSSAGSAAAVAARILPAAHGSDGGGSIRIPASHCGLFGLKPSRGRVASGPASLEGSMGLSVHHALSRSVRDSALLLQLTQGAELGSRVSLANADMLAALKAKPKRLKVALMESHPFGYPVHQDCKDALNKTVALLTSLGHIVEKAQPVLPLEQMFKGMGVATSSSLLNAVQARELTLGRAARENEFEELVWGHLQKAKEFSAQQMLSARKAFDQGGQAFDRFFQDYDVILSPVTTAPPPKIGALTLNQPYDAFVKEVLKASPIAALYNMTGLPAMSVPLHWNESGLPIGVQFAGAYGAEAGLIALASQLEQAAPWADKKPNLS</sequence>
<dbReference type="AlphaFoldDB" id="A0A222G8P9"/>
<evidence type="ECO:0000259" key="3">
    <source>
        <dbReference type="Pfam" id="PF01425"/>
    </source>
</evidence>
<dbReference type="SUPFAM" id="SSF75304">
    <property type="entry name" value="Amidase signature (AS) enzymes"/>
    <property type="match status" value="1"/>
</dbReference>
<dbReference type="KEGG" id="cber:B5D82_11190"/>
<protein>
    <submittedName>
        <fullName evidence="4">Amidase</fullName>
    </submittedName>
</protein>
<dbReference type="EMBL" id="CP020465">
    <property type="protein sequence ID" value="ASP48275.1"/>
    <property type="molecule type" value="Genomic_DNA"/>
</dbReference>
<gene>
    <name evidence="4" type="ORF">B5D82_11190</name>
</gene>
<name>A0A222G8P9_9GAMM</name>